<dbReference type="RefSeq" id="WP_197166492.1">
    <property type="nucleotide sequence ID" value="NZ_JADZGI010000004.1"/>
</dbReference>
<evidence type="ECO:0000313" key="1">
    <source>
        <dbReference type="EMBL" id="MBH0114738.1"/>
    </source>
</evidence>
<protein>
    <submittedName>
        <fullName evidence="1">Uncharacterized protein</fullName>
    </submittedName>
</protein>
<dbReference type="Proteomes" id="UP000617634">
    <property type="component" value="Unassembled WGS sequence"/>
</dbReference>
<keyword evidence="2" id="KW-1185">Reference proteome</keyword>
<name>A0A931HG13_9SPHN</name>
<dbReference type="EMBL" id="JADZGI010000004">
    <property type="protein sequence ID" value="MBH0114738.1"/>
    <property type="molecule type" value="Genomic_DNA"/>
</dbReference>
<sequence length="60" mass="6864">MSGKRIDTDAGAAFARLVPALVRSAEQIARSHMVERSLARRDDPRRWRRATLIWPSFTRG</sequence>
<reference evidence="1" key="1">
    <citation type="submission" date="2020-11" db="EMBL/GenBank/DDBJ databases">
        <title>Novosphingobium aureum sp. nov., a marine bacterium isolated from sediment of a salt flat.</title>
        <authorList>
            <person name="Yoo Y."/>
            <person name="Kim J.-J."/>
        </authorList>
    </citation>
    <scope>NUCLEOTIDE SEQUENCE</scope>
    <source>
        <strain evidence="1">YJ-S2-02</strain>
    </source>
</reference>
<proteinExistence type="predicted"/>
<accession>A0A931HG13</accession>
<evidence type="ECO:0000313" key="2">
    <source>
        <dbReference type="Proteomes" id="UP000617634"/>
    </source>
</evidence>
<gene>
    <name evidence="1" type="ORF">I5E68_17460</name>
</gene>
<dbReference type="AlphaFoldDB" id="A0A931HG13"/>
<comment type="caution">
    <text evidence="1">The sequence shown here is derived from an EMBL/GenBank/DDBJ whole genome shotgun (WGS) entry which is preliminary data.</text>
</comment>
<organism evidence="1 2">
    <name type="scientific">Novosphingobium aureum</name>
    <dbReference type="NCBI Taxonomy" id="2792964"/>
    <lineage>
        <taxon>Bacteria</taxon>
        <taxon>Pseudomonadati</taxon>
        <taxon>Pseudomonadota</taxon>
        <taxon>Alphaproteobacteria</taxon>
        <taxon>Sphingomonadales</taxon>
        <taxon>Sphingomonadaceae</taxon>
        <taxon>Novosphingobium</taxon>
    </lineage>
</organism>